<dbReference type="GeneID" id="70316830"/>
<dbReference type="HOGENOM" id="CLU_1682720_0_0_2"/>
<sequence length="156" mass="17072" precursor="true">MGVHVIKFVVKGVIVLVVGLILLGIIFGSGSSTPATTASSSGLTVNQLKSTAIVVPYDDLFRNNEQYIGKIVKIQGKIIQSQNSGSDYVFRVSTKPEYYYEDLIYLNYNGPRFIEGDIVDIWGKVDGLKTYTAVLGNSVTIPEITSNHLELVPQTK</sequence>
<evidence type="ECO:0000313" key="2">
    <source>
        <dbReference type="EMBL" id="ACL16717.1"/>
    </source>
</evidence>
<dbReference type="KEGG" id="mpl:Mpal_1387"/>
<accession>B8GHX7</accession>
<dbReference type="eggNOG" id="arCOG09465">
    <property type="taxonomic scope" value="Archaea"/>
</dbReference>
<dbReference type="RefSeq" id="WP_012618036.1">
    <property type="nucleotide sequence ID" value="NC_011832.1"/>
</dbReference>
<evidence type="ECO:0000313" key="3">
    <source>
        <dbReference type="Proteomes" id="UP000002457"/>
    </source>
</evidence>
<keyword evidence="1" id="KW-0812">Transmembrane</keyword>
<feature type="transmembrane region" description="Helical" evidence="1">
    <location>
        <begin position="12"/>
        <end position="30"/>
    </location>
</feature>
<evidence type="ECO:0008006" key="4">
    <source>
        <dbReference type="Google" id="ProtNLM"/>
    </source>
</evidence>
<organism evidence="2 3">
    <name type="scientific">Methanosphaerula palustris (strain ATCC BAA-1556 / DSM 19958 / E1-9c)</name>
    <dbReference type="NCBI Taxonomy" id="521011"/>
    <lineage>
        <taxon>Archaea</taxon>
        <taxon>Methanobacteriati</taxon>
        <taxon>Methanobacteriota</taxon>
        <taxon>Stenosarchaea group</taxon>
        <taxon>Methanomicrobia</taxon>
        <taxon>Methanomicrobiales</taxon>
        <taxon>Methanoregulaceae</taxon>
        <taxon>Methanosphaerula</taxon>
    </lineage>
</organism>
<dbReference type="Proteomes" id="UP000002457">
    <property type="component" value="Chromosome"/>
</dbReference>
<keyword evidence="1" id="KW-1133">Transmembrane helix</keyword>
<proteinExistence type="predicted"/>
<keyword evidence="1" id="KW-0472">Membrane</keyword>
<dbReference type="EMBL" id="CP001338">
    <property type="protein sequence ID" value="ACL16717.1"/>
    <property type="molecule type" value="Genomic_DNA"/>
</dbReference>
<reference evidence="2 3" key="1">
    <citation type="journal article" date="2015" name="Genome Announc.">
        <title>Complete Genome Sequence of Methanosphaerula palustris E1-9CT, a Hydrogenotrophic Methanogen Isolated from a Minerotrophic Fen Peatland.</title>
        <authorList>
            <person name="Cadillo-Quiroz H."/>
            <person name="Browne P."/>
            <person name="Kyrpides N."/>
            <person name="Woyke T."/>
            <person name="Goodwin L."/>
            <person name="Detter C."/>
            <person name="Yavitt J.B."/>
            <person name="Zinder S.H."/>
        </authorList>
    </citation>
    <scope>NUCLEOTIDE SEQUENCE [LARGE SCALE GENOMIC DNA]</scope>
    <source>
        <strain evidence="3">ATCC BAA-1556 / DSM 19958 / E1-9c</strain>
    </source>
</reference>
<protein>
    <recommendedName>
        <fullName evidence="4">Nucleic acid binding OB-fold tRNA/helicase-type</fullName>
    </recommendedName>
</protein>
<gene>
    <name evidence="2" type="ordered locus">Mpal_1387</name>
</gene>
<name>B8GHX7_METPE</name>
<keyword evidence="3" id="KW-1185">Reference proteome</keyword>
<evidence type="ECO:0000256" key="1">
    <source>
        <dbReference type="SAM" id="Phobius"/>
    </source>
</evidence>
<dbReference type="AlphaFoldDB" id="B8GHX7"/>